<organism evidence="2 3">
    <name type="scientific">Phytohabitans rumicis</name>
    <dbReference type="NCBI Taxonomy" id="1076125"/>
    <lineage>
        <taxon>Bacteria</taxon>
        <taxon>Bacillati</taxon>
        <taxon>Actinomycetota</taxon>
        <taxon>Actinomycetes</taxon>
        <taxon>Micromonosporales</taxon>
        <taxon>Micromonosporaceae</taxon>
    </lineage>
</organism>
<evidence type="ECO:0000313" key="2">
    <source>
        <dbReference type="EMBL" id="GFJ88280.1"/>
    </source>
</evidence>
<feature type="signal peptide" evidence="1">
    <location>
        <begin position="1"/>
        <end position="24"/>
    </location>
</feature>
<comment type="caution">
    <text evidence="2">The sequence shown here is derived from an EMBL/GenBank/DDBJ whole genome shotgun (WGS) entry which is preliminary data.</text>
</comment>
<gene>
    <name evidence="2" type="ORF">Prum_019220</name>
</gene>
<sequence length="353" mass="37292">MRRIGIGLAVVLAAVLGAAQPAHAAVPDGHGFVLWNGAATVPSGTWPPATTVTPGGGGLYRIVFPGQAARGGVVHITAINERPIWCQALRWGPSGADEIAYVRCYRPGGFGYDTPFTAVFASSSPPDGIPGHYGYVHALANGTIVSEYNSQIGTGNVVAPTGSPGEWVVRFPMLGTPGPFDGSLQATAVNTSVGAHCEIAKWSSNVWSQDVVVFCFDGVGAKFDTDFTLTYQYRRALYGPAIPPKYFGYLWNMPPPPVPNIGPASTNFNSVFGPGANAIASSGPGLSLVVFRGLAQRPDTVQVTAVGQRGEFCNLQWYWAYIGTDVYVRNVACYTPLGARVDSGSFTSYNSEF</sequence>
<dbReference type="EMBL" id="BLPG01000001">
    <property type="protein sequence ID" value="GFJ88280.1"/>
    <property type="molecule type" value="Genomic_DNA"/>
</dbReference>
<keyword evidence="3" id="KW-1185">Reference proteome</keyword>
<dbReference type="RefSeq" id="WP_173075572.1">
    <property type="nucleotide sequence ID" value="NZ_BAABJB010000006.1"/>
</dbReference>
<evidence type="ECO:0000313" key="3">
    <source>
        <dbReference type="Proteomes" id="UP000482960"/>
    </source>
</evidence>
<evidence type="ECO:0000256" key="1">
    <source>
        <dbReference type="SAM" id="SignalP"/>
    </source>
</evidence>
<reference evidence="2 3" key="2">
    <citation type="submission" date="2020-03" db="EMBL/GenBank/DDBJ databases">
        <authorList>
            <person name="Ichikawa N."/>
            <person name="Kimura A."/>
            <person name="Kitahashi Y."/>
            <person name="Uohara A."/>
        </authorList>
    </citation>
    <scope>NUCLEOTIDE SEQUENCE [LARGE SCALE GENOMIC DNA]</scope>
    <source>
        <strain evidence="2 3">NBRC 108638</strain>
    </source>
</reference>
<protein>
    <submittedName>
        <fullName evidence="2">Uncharacterized protein</fullName>
    </submittedName>
</protein>
<feature type="chain" id="PRO_5028975637" evidence="1">
    <location>
        <begin position="25"/>
        <end position="353"/>
    </location>
</feature>
<dbReference type="AlphaFoldDB" id="A0A6V8KY13"/>
<reference evidence="2 3" key="1">
    <citation type="submission" date="2020-03" db="EMBL/GenBank/DDBJ databases">
        <title>Whole genome shotgun sequence of Phytohabitans rumicis NBRC 108638.</title>
        <authorList>
            <person name="Komaki H."/>
            <person name="Tamura T."/>
        </authorList>
    </citation>
    <scope>NUCLEOTIDE SEQUENCE [LARGE SCALE GENOMIC DNA]</scope>
    <source>
        <strain evidence="2 3">NBRC 108638</strain>
    </source>
</reference>
<accession>A0A6V8KY13</accession>
<name>A0A6V8KY13_9ACTN</name>
<dbReference type="Proteomes" id="UP000482960">
    <property type="component" value="Unassembled WGS sequence"/>
</dbReference>
<keyword evidence="1" id="KW-0732">Signal</keyword>
<proteinExistence type="predicted"/>